<dbReference type="NCBIfam" id="TIGR04387">
    <property type="entry name" value="capsid_maj_N4"/>
    <property type="match status" value="1"/>
</dbReference>
<dbReference type="InterPro" id="IPR025267">
    <property type="entry name" value="ORF017-like"/>
</dbReference>
<protein>
    <recommendedName>
        <fullName evidence="2">Major capsid protein</fullName>
    </recommendedName>
</protein>
<reference evidence="1" key="1">
    <citation type="submission" date="2020-05" db="EMBL/GenBank/DDBJ databases">
        <authorList>
            <person name="Chiriac C."/>
            <person name="Salcher M."/>
            <person name="Ghai R."/>
            <person name="Kavagutti S V."/>
        </authorList>
    </citation>
    <scope>NUCLEOTIDE SEQUENCE</scope>
</reference>
<gene>
    <name evidence="1" type="ORF">UFOVP744_24</name>
</gene>
<name>A0A6J7XB69_9CAUD</name>
<sequence>MAYVSTDSASLGGTAGGAGLVQKAYDRLLEFALRSEPLIRSVADKRPARQAIPGSTVVLQRYVDLSAATTALTETTDPEAVAMSTPTSVTITLAEYGNSVLVTRALELFSLADVDPAIANIIAYNLADSIDSVAMTTLRGGSNVIYSGSTATSTATITAAATLSSANIRKAVAKLRANKANGRKGSLYWAGLHPEVSHDLRAETGSAGWLLPNQYGSSQDRIWAGEIGTYEGAYFVESPRLYSATDGASSAKVYRTIIAGQQALAEAVAEEPHVVIGPVVDRLMRHRPMGWYGVLGFARYREEALYRIESGSSIA</sequence>
<organism evidence="1">
    <name type="scientific">uncultured Caudovirales phage</name>
    <dbReference type="NCBI Taxonomy" id="2100421"/>
    <lineage>
        <taxon>Viruses</taxon>
        <taxon>Duplodnaviria</taxon>
        <taxon>Heunggongvirae</taxon>
        <taxon>Uroviricota</taxon>
        <taxon>Caudoviricetes</taxon>
        <taxon>Peduoviridae</taxon>
        <taxon>Maltschvirus</taxon>
        <taxon>Maltschvirus maltsch</taxon>
    </lineage>
</organism>
<evidence type="ECO:0008006" key="2">
    <source>
        <dbReference type="Google" id="ProtNLM"/>
    </source>
</evidence>
<evidence type="ECO:0000313" key="1">
    <source>
        <dbReference type="EMBL" id="CAB5224857.1"/>
    </source>
</evidence>
<dbReference type="Pfam" id="PF13252">
    <property type="entry name" value="Phage_capsid_3"/>
    <property type="match status" value="1"/>
</dbReference>
<dbReference type="EMBL" id="LR798338">
    <property type="protein sequence ID" value="CAB5224857.1"/>
    <property type="molecule type" value="Genomic_DNA"/>
</dbReference>
<dbReference type="SUPFAM" id="SSF56563">
    <property type="entry name" value="Major capsid protein gp5"/>
    <property type="match status" value="1"/>
</dbReference>
<accession>A0A6J7XB69</accession>
<proteinExistence type="predicted"/>